<accession>A0A9P6UTX9</accession>
<comment type="caution">
    <text evidence="7">The sequence shown here is derived from an EMBL/GenBank/DDBJ whole genome shotgun (WGS) entry which is preliminary data.</text>
</comment>
<keyword evidence="5" id="KW-0812">Transmembrane</keyword>
<keyword evidence="2" id="KW-0863">Zinc-finger</keyword>
<dbReference type="Gene3D" id="3.30.40.10">
    <property type="entry name" value="Zinc/RING finger domain, C3HC4 (zinc finger)"/>
    <property type="match status" value="1"/>
</dbReference>
<evidence type="ECO:0000256" key="3">
    <source>
        <dbReference type="ARBA" id="ARBA00022833"/>
    </source>
</evidence>
<keyword evidence="3" id="KW-0862">Zinc</keyword>
<dbReference type="SMART" id="SM00744">
    <property type="entry name" value="RINGv"/>
    <property type="match status" value="1"/>
</dbReference>
<evidence type="ECO:0000313" key="7">
    <source>
        <dbReference type="EMBL" id="KAG0319475.1"/>
    </source>
</evidence>
<keyword evidence="5" id="KW-0472">Membrane</keyword>
<feature type="domain" description="RING-CH-type" evidence="6">
    <location>
        <begin position="78"/>
        <end position="144"/>
    </location>
</feature>
<sequence length="627" mass="67780">MASVSALTDASTGCDHSTLQTSPALSSPSTGTGLEAGSSVSAVDSVTAEEKPSLSSSSSSLPSSSPSSSSSSTTPYPLLSNNARCCRICLDDDPHGLYSPCRCRGSIKFVHSHCLTRWRKSLMAHGRDESANSCSLCGFNYVLKKRARFYELISYKGIRVAITVLFVLALLFPSGYIMKACVLLSGYRDAPGTAPTTYLSSLRDISANMDEMVVFPVCKANSKRLSFGKFADKAVANTATVANCIDSASTSCSDDAKQSGASPTSSGAAMMSSPSHFISLLPGPYASRLANSNMYASTSSQAATTASAGKTSHQDRNQNQGGGDGDSSDNTSTYRGSWARLAAGIDIVGSSQFATLLLYPFANDRLWYFLLCRLQHLHLGFFLLGSASNVYMACKMLSDMYDLIITPPHSRTIKNVFLLQASVFVVWFWFSYNLMAFRVSTTEEEFMSELPLWALRWINVGVAIVDLSYRRIYNRLGRLKLEEELLDISDVEKVEQMQQKAWLHQQVLEYGQEQGQYLLDQFMALEVSKSIVNGANAAVDAVSDVYSKTSIPSFPPISNSLASAVTMMSSSSTTTSASSCTSDSELKDTPAATVDMQQQQQQQQHSTVETLLANPATAPSSPEMPIR</sequence>
<organism evidence="7 8">
    <name type="scientific">Dissophora globulifera</name>
    <dbReference type="NCBI Taxonomy" id="979702"/>
    <lineage>
        <taxon>Eukaryota</taxon>
        <taxon>Fungi</taxon>
        <taxon>Fungi incertae sedis</taxon>
        <taxon>Mucoromycota</taxon>
        <taxon>Mortierellomycotina</taxon>
        <taxon>Mortierellomycetes</taxon>
        <taxon>Mortierellales</taxon>
        <taxon>Mortierellaceae</taxon>
        <taxon>Dissophora</taxon>
    </lineage>
</organism>
<feature type="region of interest" description="Disordered" evidence="4">
    <location>
        <begin position="305"/>
        <end position="330"/>
    </location>
</feature>
<protein>
    <recommendedName>
        <fullName evidence="6">RING-CH-type domain-containing protein</fullName>
    </recommendedName>
</protein>
<feature type="transmembrane region" description="Helical" evidence="5">
    <location>
        <begin position="450"/>
        <end position="469"/>
    </location>
</feature>
<evidence type="ECO:0000313" key="8">
    <source>
        <dbReference type="Proteomes" id="UP000738325"/>
    </source>
</evidence>
<evidence type="ECO:0000256" key="1">
    <source>
        <dbReference type="ARBA" id="ARBA00022723"/>
    </source>
</evidence>
<dbReference type="EMBL" id="JAAAIP010000322">
    <property type="protein sequence ID" value="KAG0319475.1"/>
    <property type="molecule type" value="Genomic_DNA"/>
</dbReference>
<dbReference type="OrthoDB" id="264354at2759"/>
<gene>
    <name evidence="7" type="ORF">BGZ99_005091</name>
</gene>
<feature type="transmembrane region" description="Helical" evidence="5">
    <location>
        <begin position="367"/>
        <end position="391"/>
    </location>
</feature>
<dbReference type="PROSITE" id="PS51292">
    <property type="entry name" value="ZF_RING_CH"/>
    <property type="match status" value="1"/>
</dbReference>
<dbReference type="InterPro" id="IPR013083">
    <property type="entry name" value="Znf_RING/FYVE/PHD"/>
</dbReference>
<evidence type="ECO:0000256" key="4">
    <source>
        <dbReference type="SAM" id="MobiDB-lite"/>
    </source>
</evidence>
<evidence type="ECO:0000259" key="6">
    <source>
        <dbReference type="PROSITE" id="PS51292"/>
    </source>
</evidence>
<feature type="region of interest" description="Disordered" evidence="4">
    <location>
        <begin position="1"/>
        <end position="75"/>
    </location>
</feature>
<dbReference type="InterPro" id="IPR011016">
    <property type="entry name" value="Znf_RING-CH"/>
</dbReference>
<dbReference type="GO" id="GO:0008270">
    <property type="term" value="F:zinc ion binding"/>
    <property type="evidence" value="ECO:0007669"/>
    <property type="project" value="UniProtKB-KW"/>
</dbReference>
<feature type="region of interest" description="Disordered" evidence="4">
    <location>
        <begin position="572"/>
        <end position="627"/>
    </location>
</feature>
<feature type="region of interest" description="Disordered" evidence="4">
    <location>
        <begin position="249"/>
        <end position="268"/>
    </location>
</feature>
<keyword evidence="8" id="KW-1185">Reference proteome</keyword>
<feature type="compositionally biased region" description="Low complexity" evidence="4">
    <location>
        <begin position="572"/>
        <end position="583"/>
    </location>
</feature>
<reference evidence="7" key="1">
    <citation type="journal article" date="2020" name="Fungal Divers.">
        <title>Resolving the Mortierellaceae phylogeny through synthesis of multi-gene phylogenetics and phylogenomics.</title>
        <authorList>
            <person name="Vandepol N."/>
            <person name="Liber J."/>
            <person name="Desiro A."/>
            <person name="Na H."/>
            <person name="Kennedy M."/>
            <person name="Barry K."/>
            <person name="Grigoriev I.V."/>
            <person name="Miller A.N."/>
            <person name="O'Donnell K."/>
            <person name="Stajich J.E."/>
            <person name="Bonito G."/>
        </authorList>
    </citation>
    <scope>NUCLEOTIDE SEQUENCE</scope>
    <source>
        <strain evidence="7">REB-010B</strain>
    </source>
</reference>
<keyword evidence="5" id="KW-1133">Transmembrane helix</keyword>
<feature type="compositionally biased region" description="Low complexity" evidence="4">
    <location>
        <begin position="53"/>
        <end position="75"/>
    </location>
</feature>
<proteinExistence type="predicted"/>
<dbReference type="Pfam" id="PF12906">
    <property type="entry name" value="RINGv"/>
    <property type="match status" value="1"/>
</dbReference>
<evidence type="ECO:0000256" key="2">
    <source>
        <dbReference type="ARBA" id="ARBA00022771"/>
    </source>
</evidence>
<dbReference type="SUPFAM" id="SSF57850">
    <property type="entry name" value="RING/U-box"/>
    <property type="match status" value="1"/>
</dbReference>
<feature type="transmembrane region" description="Helical" evidence="5">
    <location>
        <begin position="412"/>
        <end position="430"/>
    </location>
</feature>
<feature type="compositionally biased region" description="Polar residues" evidence="4">
    <location>
        <begin position="1"/>
        <end position="44"/>
    </location>
</feature>
<dbReference type="AlphaFoldDB" id="A0A9P6UTX9"/>
<dbReference type="PANTHER" id="PTHR46347:SF1">
    <property type="entry name" value="RING_FYVE_PHD ZINC FINGER SUPERFAMILY PROTEIN"/>
    <property type="match status" value="1"/>
</dbReference>
<dbReference type="PANTHER" id="PTHR46347">
    <property type="entry name" value="RING/FYVE/PHD ZINC FINGER SUPERFAMILY PROTEIN"/>
    <property type="match status" value="1"/>
</dbReference>
<feature type="transmembrane region" description="Helical" evidence="5">
    <location>
        <begin position="158"/>
        <end position="178"/>
    </location>
</feature>
<evidence type="ECO:0000256" key="5">
    <source>
        <dbReference type="SAM" id="Phobius"/>
    </source>
</evidence>
<keyword evidence="1" id="KW-0479">Metal-binding</keyword>
<dbReference type="Proteomes" id="UP000738325">
    <property type="component" value="Unassembled WGS sequence"/>
</dbReference>
<dbReference type="CDD" id="cd16495">
    <property type="entry name" value="RING_CH-C4HC3_MARCH"/>
    <property type="match status" value="1"/>
</dbReference>
<name>A0A9P6UTX9_9FUNG</name>